<evidence type="ECO:0000256" key="1">
    <source>
        <dbReference type="SAM" id="MobiDB-lite"/>
    </source>
</evidence>
<accession>A0AAV7MZA2</accession>
<name>A0AAV7MZA2_PLEWA</name>
<keyword evidence="3" id="KW-1185">Reference proteome</keyword>
<dbReference type="AlphaFoldDB" id="A0AAV7MZA2"/>
<protein>
    <submittedName>
        <fullName evidence="2">Uncharacterized protein</fullName>
    </submittedName>
</protein>
<sequence length="168" mass="17996">MKSCVVGAWLSADGVGRELGVLLTELHQLRASYTLAAQIDQVDQRATASLPSSDLAQSLLESCMALITCFEERNLTTEYEDARHGLSTMAMICPTGYPDWLGQPRRPPSAAKDTYVVSASTGKGSCRDPDRGRHGQDLGASGESGGLLRMAPLGPIRFVADTAGHYIR</sequence>
<gene>
    <name evidence="2" type="ORF">NDU88_006468</name>
</gene>
<feature type="compositionally biased region" description="Basic and acidic residues" evidence="1">
    <location>
        <begin position="125"/>
        <end position="136"/>
    </location>
</feature>
<feature type="region of interest" description="Disordered" evidence="1">
    <location>
        <begin position="120"/>
        <end position="144"/>
    </location>
</feature>
<reference evidence="2" key="1">
    <citation type="journal article" date="2022" name="bioRxiv">
        <title>Sequencing and chromosome-scale assembly of the giantPleurodeles waltlgenome.</title>
        <authorList>
            <person name="Brown T."/>
            <person name="Elewa A."/>
            <person name="Iarovenko S."/>
            <person name="Subramanian E."/>
            <person name="Araus A.J."/>
            <person name="Petzold A."/>
            <person name="Susuki M."/>
            <person name="Suzuki K.-i.T."/>
            <person name="Hayashi T."/>
            <person name="Toyoda A."/>
            <person name="Oliveira C."/>
            <person name="Osipova E."/>
            <person name="Leigh N.D."/>
            <person name="Simon A."/>
            <person name="Yun M.H."/>
        </authorList>
    </citation>
    <scope>NUCLEOTIDE SEQUENCE</scope>
    <source>
        <strain evidence="2">20211129_DDA</strain>
        <tissue evidence="2">Liver</tissue>
    </source>
</reference>
<evidence type="ECO:0000313" key="2">
    <source>
        <dbReference type="EMBL" id="KAJ1109103.1"/>
    </source>
</evidence>
<dbReference type="Proteomes" id="UP001066276">
    <property type="component" value="Chromosome 9"/>
</dbReference>
<comment type="caution">
    <text evidence="2">The sequence shown here is derived from an EMBL/GenBank/DDBJ whole genome shotgun (WGS) entry which is preliminary data.</text>
</comment>
<organism evidence="2 3">
    <name type="scientific">Pleurodeles waltl</name>
    <name type="common">Iberian ribbed newt</name>
    <dbReference type="NCBI Taxonomy" id="8319"/>
    <lineage>
        <taxon>Eukaryota</taxon>
        <taxon>Metazoa</taxon>
        <taxon>Chordata</taxon>
        <taxon>Craniata</taxon>
        <taxon>Vertebrata</taxon>
        <taxon>Euteleostomi</taxon>
        <taxon>Amphibia</taxon>
        <taxon>Batrachia</taxon>
        <taxon>Caudata</taxon>
        <taxon>Salamandroidea</taxon>
        <taxon>Salamandridae</taxon>
        <taxon>Pleurodelinae</taxon>
        <taxon>Pleurodeles</taxon>
    </lineage>
</organism>
<evidence type="ECO:0000313" key="3">
    <source>
        <dbReference type="Proteomes" id="UP001066276"/>
    </source>
</evidence>
<proteinExistence type="predicted"/>
<dbReference type="EMBL" id="JANPWB010000013">
    <property type="protein sequence ID" value="KAJ1109103.1"/>
    <property type="molecule type" value="Genomic_DNA"/>
</dbReference>